<gene>
    <name evidence="5" type="primary">truB</name>
    <name evidence="9" type="ORF">SAMN02745170_00869</name>
</gene>
<evidence type="ECO:0000313" key="9">
    <source>
        <dbReference type="EMBL" id="SHI69230.1"/>
    </source>
</evidence>
<sequence>MTAGVINVLKPPGMTSHDVVSFIRRTYGLKRVGHAGTLDPAAAGVLPVFLGAATRLIEYVTDCDKSYRVELTFGYATDTGDDTGTVIAQAPCPALPVERLTAVLRSFLGDSEQIPPMYSAIKVNGKKLYDLARSGVTIERQPRKITITDIQLLTVKDNTLLFDVVCSKGTYIRSLCMDIGEKVGCPAVMSFLVRTRVGQFPLQEALTVEEIGQDKERALQPVDSSLGHMPELRLTAAQAQAFLYGQSIACASSETLPLRIYNEQGLLIGIGQSKDNSLLVPVKVFPDDIR</sequence>
<feature type="domain" description="Pseudouridine synthase II N-terminal" evidence="6">
    <location>
        <begin position="24"/>
        <end position="172"/>
    </location>
</feature>
<dbReference type="SUPFAM" id="SSF88697">
    <property type="entry name" value="PUA domain-like"/>
    <property type="match status" value="1"/>
</dbReference>
<keyword evidence="3 5" id="KW-0819">tRNA processing</keyword>
<evidence type="ECO:0000259" key="6">
    <source>
        <dbReference type="Pfam" id="PF01509"/>
    </source>
</evidence>
<dbReference type="NCBIfam" id="TIGR00431">
    <property type="entry name" value="TruB"/>
    <property type="match status" value="1"/>
</dbReference>
<reference evidence="9 10" key="1">
    <citation type="submission" date="2016-11" db="EMBL/GenBank/DDBJ databases">
        <authorList>
            <person name="Varghese N."/>
            <person name="Submissions S."/>
        </authorList>
    </citation>
    <scope>NUCLEOTIDE SEQUENCE [LARGE SCALE GENOMIC DNA]</scope>
    <source>
        <strain evidence="9 10">DSM 15287</strain>
    </source>
</reference>
<evidence type="ECO:0000256" key="2">
    <source>
        <dbReference type="ARBA" id="ARBA00005642"/>
    </source>
</evidence>
<dbReference type="EMBL" id="FQZD01000006">
    <property type="protein sequence ID" value="SHI69230.1"/>
    <property type="molecule type" value="Genomic_DNA"/>
</dbReference>
<dbReference type="GO" id="GO:0031119">
    <property type="term" value="P:tRNA pseudouridine synthesis"/>
    <property type="evidence" value="ECO:0007669"/>
    <property type="project" value="UniProtKB-UniRule"/>
</dbReference>
<dbReference type="EC" id="5.4.99.25" evidence="5"/>
<dbReference type="Pfam" id="PF01509">
    <property type="entry name" value="TruB_N"/>
    <property type="match status" value="1"/>
</dbReference>
<accession>A0A1M6D7Q9</accession>
<dbReference type="RefSeq" id="WP_149733717.1">
    <property type="nucleotide sequence ID" value="NZ_FQZD01000006.1"/>
</dbReference>
<dbReference type="Gene3D" id="2.30.130.10">
    <property type="entry name" value="PUA domain"/>
    <property type="match status" value="1"/>
</dbReference>
<dbReference type="SUPFAM" id="SSF55120">
    <property type="entry name" value="Pseudouridine synthase"/>
    <property type="match status" value="1"/>
</dbReference>
<evidence type="ECO:0000256" key="5">
    <source>
        <dbReference type="HAMAP-Rule" id="MF_01080"/>
    </source>
</evidence>
<keyword evidence="4 5" id="KW-0413">Isomerase</keyword>
<feature type="domain" description="tRNA pseudouridine synthase II TruB subfamily 1 C-terminal" evidence="7">
    <location>
        <begin position="230"/>
        <end position="284"/>
    </location>
</feature>
<evidence type="ECO:0000259" key="7">
    <source>
        <dbReference type="Pfam" id="PF09157"/>
    </source>
</evidence>
<comment type="similarity">
    <text evidence="2 5">Belongs to the pseudouridine synthase TruB family. Type 1 subfamily.</text>
</comment>
<dbReference type="InterPro" id="IPR015947">
    <property type="entry name" value="PUA-like_sf"/>
</dbReference>
<evidence type="ECO:0000259" key="8">
    <source>
        <dbReference type="Pfam" id="PF16198"/>
    </source>
</evidence>
<evidence type="ECO:0000313" key="10">
    <source>
        <dbReference type="Proteomes" id="UP000322917"/>
    </source>
</evidence>
<dbReference type="Gene3D" id="3.30.2350.10">
    <property type="entry name" value="Pseudouridine synthase"/>
    <property type="match status" value="1"/>
</dbReference>
<evidence type="ECO:0000256" key="1">
    <source>
        <dbReference type="ARBA" id="ARBA00000385"/>
    </source>
</evidence>
<dbReference type="Proteomes" id="UP000322917">
    <property type="component" value="Unassembled WGS sequence"/>
</dbReference>
<dbReference type="InterPro" id="IPR020103">
    <property type="entry name" value="PsdUridine_synth_cat_dom_sf"/>
</dbReference>
<dbReference type="InterPro" id="IPR032819">
    <property type="entry name" value="TruB_C"/>
</dbReference>
<dbReference type="Pfam" id="PF16198">
    <property type="entry name" value="TruB_C_2"/>
    <property type="match status" value="1"/>
</dbReference>
<dbReference type="GO" id="GO:0160148">
    <property type="term" value="F:tRNA pseudouridine(55) synthase activity"/>
    <property type="evidence" value="ECO:0007669"/>
    <property type="project" value="UniProtKB-EC"/>
</dbReference>
<organism evidence="9 10">
    <name type="scientific">Propionispora hippei DSM 15287</name>
    <dbReference type="NCBI Taxonomy" id="1123003"/>
    <lineage>
        <taxon>Bacteria</taxon>
        <taxon>Bacillati</taxon>
        <taxon>Bacillota</taxon>
        <taxon>Negativicutes</taxon>
        <taxon>Selenomonadales</taxon>
        <taxon>Sporomusaceae</taxon>
        <taxon>Propionispora</taxon>
    </lineage>
</organism>
<dbReference type="GO" id="GO:0003723">
    <property type="term" value="F:RNA binding"/>
    <property type="evidence" value="ECO:0007669"/>
    <property type="project" value="InterPro"/>
</dbReference>
<dbReference type="InterPro" id="IPR002501">
    <property type="entry name" value="PsdUridine_synth_N"/>
</dbReference>
<comment type="function">
    <text evidence="5">Responsible for synthesis of pseudouridine from uracil-55 in the psi GC loop of transfer RNAs.</text>
</comment>
<dbReference type="PANTHER" id="PTHR13767">
    <property type="entry name" value="TRNA-PSEUDOURIDINE SYNTHASE"/>
    <property type="match status" value="1"/>
</dbReference>
<protein>
    <recommendedName>
        <fullName evidence="5">tRNA pseudouridine synthase B</fullName>
        <ecNumber evidence="5">5.4.99.25</ecNumber>
    </recommendedName>
    <alternativeName>
        <fullName evidence="5">tRNA pseudouridine(55) synthase</fullName>
        <shortName evidence="5">Psi55 synthase</shortName>
    </alternativeName>
    <alternativeName>
        <fullName evidence="5">tRNA pseudouridylate synthase</fullName>
    </alternativeName>
    <alternativeName>
        <fullName evidence="5">tRNA-uridine isomerase</fullName>
    </alternativeName>
</protein>
<evidence type="ECO:0000256" key="4">
    <source>
        <dbReference type="ARBA" id="ARBA00023235"/>
    </source>
</evidence>
<dbReference type="HAMAP" id="MF_01080">
    <property type="entry name" value="TruB_bact"/>
    <property type="match status" value="1"/>
</dbReference>
<dbReference type="CDD" id="cd02573">
    <property type="entry name" value="PseudoU_synth_EcTruB"/>
    <property type="match status" value="1"/>
</dbReference>
<dbReference type="InterPro" id="IPR014780">
    <property type="entry name" value="tRNA_psdUridine_synth_TruB"/>
</dbReference>
<dbReference type="Pfam" id="PF09157">
    <property type="entry name" value="TruB-C_2"/>
    <property type="match status" value="1"/>
</dbReference>
<dbReference type="InterPro" id="IPR036974">
    <property type="entry name" value="PUA_sf"/>
</dbReference>
<dbReference type="PANTHER" id="PTHR13767:SF2">
    <property type="entry name" value="PSEUDOURIDYLATE SYNTHASE TRUB1"/>
    <property type="match status" value="1"/>
</dbReference>
<dbReference type="AlphaFoldDB" id="A0A1M6D7Q9"/>
<dbReference type="OrthoDB" id="9802309at2"/>
<proteinExistence type="inferred from homology"/>
<name>A0A1M6D7Q9_9FIRM</name>
<dbReference type="InterPro" id="IPR015240">
    <property type="entry name" value="tRNA_sdUridine_synth_fam1_C"/>
</dbReference>
<keyword evidence="10" id="KW-1185">Reference proteome</keyword>
<dbReference type="GO" id="GO:1990481">
    <property type="term" value="P:mRNA pseudouridine synthesis"/>
    <property type="evidence" value="ECO:0007669"/>
    <property type="project" value="TreeGrafter"/>
</dbReference>
<feature type="domain" description="tRNA pseudouridylate synthase B C-terminal" evidence="8">
    <location>
        <begin position="173"/>
        <end position="226"/>
    </location>
</feature>
<feature type="active site" description="Nucleophile" evidence="5">
    <location>
        <position position="39"/>
    </location>
</feature>
<evidence type="ECO:0000256" key="3">
    <source>
        <dbReference type="ARBA" id="ARBA00022694"/>
    </source>
</evidence>
<comment type="catalytic activity">
    <reaction evidence="1 5">
        <text>uridine(55) in tRNA = pseudouridine(55) in tRNA</text>
        <dbReference type="Rhea" id="RHEA:42532"/>
        <dbReference type="Rhea" id="RHEA-COMP:10101"/>
        <dbReference type="Rhea" id="RHEA-COMP:10102"/>
        <dbReference type="ChEBI" id="CHEBI:65314"/>
        <dbReference type="ChEBI" id="CHEBI:65315"/>
        <dbReference type="EC" id="5.4.99.25"/>
    </reaction>
</comment>